<protein>
    <submittedName>
        <fullName evidence="2">Uncharacterized protein</fullName>
    </submittedName>
</protein>
<accession>A0A915JEC6</accession>
<keyword evidence="1" id="KW-1185">Reference proteome</keyword>
<dbReference type="AlphaFoldDB" id="A0A915JEC6"/>
<dbReference type="WBParaSite" id="nRc.2.0.1.t24875-RA">
    <property type="protein sequence ID" value="nRc.2.0.1.t24875-RA"/>
    <property type="gene ID" value="nRc.2.0.1.g24875"/>
</dbReference>
<organism evidence="1 2">
    <name type="scientific">Romanomermis culicivorax</name>
    <name type="common">Nematode worm</name>
    <dbReference type="NCBI Taxonomy" id="13658"/>
    <lineage>
        <taxon>Eukaryota</taxon>
        <taxon>Metazoa</taxon>
        <taxon>Ecdysozoa</taxon>
        <taxon>Nematoda</taxon>
        <taxon>Enoplea</taxon>
        <taxon>Dorylaimia</taxon>
        <taxon>Mermithida</taxon>
        <taxon>Mermithoidea</taxon>
        <taxon>Mermithidae</taxon>
        <taxon>Romanomermis</taxon>
    </lineage>
</organism>
<reference evidence="2" key="1">
    <citation type="submission" date="2022-11" db="UniProtKB">
        <authorList>
            <consortium name="WormBaseParasite"/>
        </authorList>
    </citation>
    <scope>IDENTIFICATION</scope>
</reference>
<dbReference type="Proteomes" id="UP000887565">
    <property type="component" value="Unplaced"/>
</dbReference>
<proteinExistence type="predicted"/>
<evidence type="ECO:0000313" key="2">
    <source>
        <dbReference type="WBParaSite" id="nRc.2.0.1.t24875-RA"/>
    </source>
</evidence>
<evidence type="ECO:0000313" key="1">
    <source>
        <dbReference type="Proteomes" id="UP000887565"/>
    </source>
</evidence>
<sequence length="127" mass="14593">MRDVERNQPVKLEALSTSKSKKYRRFAELYHQYLMFPNIIRAMVVNVLQALKSLNLSRIQLQHKYIKLTAKNSKKFTGITANTQNIAAANFSVIYGESFDTPFIDSGVSHNLQAYTFTTNIVENQFL</sequence>
<name>A0A915JEC6_ROMCU</name>